<dbReference type="InterPro" id="IPR017850">
    <property type="entry name" value="Alkaline_phosphatase_core_sf"/>
</dbReference>
<feature type="region of interest" description="Disordered" evidence="1">
    <location>
        <begin position="211"/>
        <end position="238"/>
    </location>
</feature>
<dbReference type="EMBL" id="JAPFFF010000023">
    <property type="protein sequence ID" value="KAK8852486.1"/>
    <property type="molecule type" value="Genomic_DNA"/>
</dbReference>
<evidence type="ECO:0000256" key="1">
    <source>
        <dbReference type="SAM" id="MobiDB-lite"/>
    </source>
</evidence>
<feature type="chain" id="PRO_5047364199" description="Sulfatase N-terminal domain-containing protein" evidence="2">
    <location>
        <begin position="16"/>
        <end position="438"/>
    </location>
</feature>
<keyword evidence="2" id="KW-0732">Signal</keyword>
<feature type="signal peptide" evidence="2">
    <location>
        <begin position="1"/>
        <end position="15"/>
    </location>
</feature>
<organism evidence="3 4">
    <name type="scientific">Tritrichomonas musculus</name>
    <dbReference type="NCBI Taxonomy" id="1915356"/>
    <lineage>
        <taxon>Eukaryota</taxon>
        <taxon>Metamonada</taxon>
        <taxon>Parabasalia</taxon>
        <taxon>Tritrichomonadida</taxon>
        <taxon>Tritrichomonadidae</taxon>
        <taxon>Tritrichomonas</taxon>
    </lineage>
</organism>
<evidence type="ECO:0000313" key="4">
    <source>
        <dbReference type="Proteomes" id="UP001470230"/>
    </source>
</evidence>
<evidence type="ECO:0000256" key="2">
    <source>
        <dbReference type="SAM" id="SignalP"/>
    </source>
</evidence>
<dbReference type="Proteomes" id="UP001470230">
    <property type="component" value="Unassembled WGS sequence"/>
</dbReference>
<keyword evidence="4" id="KW-1185">Reference proteome</keyword>
<dbReference type="PANTHER" id="PTHR47371">
    <property type="entry name" value="LIPOTEICHOIC ACID SYNTHASE"/>
    <property type="match status" value="1"/>
</dbReference>
<gene>
    <name evidence="3" type="ORF">M9Y10_017462</name>
</gene>
<evidence type="ECO:0008006" key="5">
    <source>
        <dbReference type="Google" id="ProtNLM"/>
    </source>
</evidence>
<comment type="caution">
    <text evidence="3">The sequence shown here is derived from an EMBL/GenBank/DDBJ whole genome shotgun (WGS) entry which is preliminary data.</text>
</comment>
<evidence type="ECO:0000313" key="3">
    <source>
        <dbReference type="EMBL" id="KAK8852486.1"/>
    </source>
</evidence>
<feature type="compositionally biased region" description="Basic residues" evidence="1">
    <location>
        <begin position="216"/>
        <end position="228"/>
    </location>
</feature>
<sequence>MNILLFTLFYPFVITIIHDFSRNHKPLKSTDNEEYDNYLKELLFNKTNTSPQVIKYDEKNLKNLILLQLESFPYELVNNRISPNFYNLSQKYEFLAPIKVQPYCSWTTGAVVATQCGIPQILPDSNWEFRRQGKFLYNKNIVCLSDILGSFGYKKIFALTGTESVMGFGEFRKSKNFEKIAQMKNDLKLSCFIAENFLPMMDDDIRGKAHVDIPQKKSRRRRRRRRKVIKNENPVTDNNNKNKTRYLVYIRPEDTHTPYLRPKWCFLNNTHFDSYEKCFNCVDYAINIIIQKYLELKMYEHTLLVVYPDHTPFGASFIKENNHLFILFPGMEKVSDEKKINRSITYYDFAPTILDMIGIKDYLPSYPFGSNIYNINNSETLKHTKPDENDLDVIDNFLNFQPKLINIINSTRMYKCYKRYHQYDTFYYSNKPCNYTSG</sequence>
<dbReference type="Gene3D" id="3.40.720.10">
    <property type="entry name" value="Alkaline Phosphatase, subunit A"/>
    <property type="match status" value="1"/>
</dbReference>
<accession>A0ABR2HTN9</accession>
<dbReference type="PANTHER" id="PTHR47371:SF3">
    <property type="entry name" value="PHOSPHOGLYCEROL TRANSFERASE I"/>
    <property type="match status" value="1"/>
</dbReference>
<name>A0ABR2HTN9_9EUKA</name>
<protein>
    <recommendedName>
        <fullName evidence="5">Sulfatase N-terminal domain-containing protein</fullName>
    </recommendedName>
</protein>
<proteinExistence type="predicted"/>
<dbReference type="InterPro" id="IPR050448">
    <property type="entry name" value="OpgB/LTA_synthase_biosynth"/>
</dbReference>
<reference evidence="3 4" key="1">
    <citation type="submission" date="2024-04" db="EMBL/GenBank/DDBJ databases">
        <title>Tritrichomonas musculus Genome.</title>
        <authorList>
            <person name="Alves-Ferreira E."/>
            <person name="Grigg M."/>
            <person name="Lorenzi H."/>
            <person name="Galac M."/>
        </authorList>
    </citation>
    <scope>NUCLEOTIDE SEQUENCE [LARGE SCALE GENOMIC DNA]</scope>
    <source>
        <strain evidence="3 4">EAF2021</strain>
    </source>
</reference>
<dbReference type="SUPFAM" id="SSF53649">
    <property type="entry name" value="Alkaline phosphatase-like"/>
    <property type="match status" value="1"/>
</dbReference>